<keyword evidence="1 2" id="KW-0238">DNA-binding</keyword>
<protein>
    <submittedName>
        <fullName evidence="4">TetR/AcrR family transcriptional regulator</fullName>
    </submittedName>
</protein>
<reference evidence="4 5" key="1">
    <citation type="submission" date="2019-06" db="EMBL/GenBank/DDBJ databases">
        <title>Aeromicrobium sp. nov., isolated from a maize field.</title>
        <authorList>
            <person name="Lin S.-Y."/>
            <person name="Tsai C.-F."/>
            <person name="Young C.-C."/>
        </authorList>
    </citation>
    <scope>NUCLEOTIDE SEQUENCE [LARGE SCALE GENOMIC DNA]</scope>
    <source>
        <strain evidence="4 5">CC-CFT486</strain>
    </source>
</reference>
<dbReference type="PROSITE" id="PS50977">
    <property type="entry name" value="HTH_TETR_2"/>
    <property type="match status" value="1"/>
</dbReference>
<feature type="DNA-binding region" description="H-T-H motif" evidence="2">
    <location>
        <begin position="33"/>
        <end position="52"/>
    </location>
</feature>
<dbReference type="AlphaFoldDB" id="A0A5C8NM54"/>
<dbReference type="PANTHER" id="PTHR30055:SF146">
    <property type="entry name" value="HTH-TYPE TRANSCRIPTIONAL DUAL REGULATOR CECR"/>
    <property type="match status" value="1"/>
</dbReference>
<organism evidence="4 5">
    <name type="scientific">Aeromicrobium terrae</name>
    <dbReference type="NCBI Taxonomy" id="2498846"/>
    <lineage>
        <taxon>Bacteria</taxon>
        <taxon>Bacillati</taxon>
        <taxon>Actinomycetota</taxon>
        <taxon>Actinomycetes</taxon>
        <taxon>Propionibacteriales</taxon>
        <taxon>Nocardioidaceae</taxon>
        <taxon>Aeromicrobium</taxon>
    </lineage>
</organism>
<sequence>MAPDKRMKADERRRLILDAAIEEYGRSGMHEVSTEAIAERAGVSQPYLFRLFGTKAGLITAAIKQHTDQLRERFREAAENRAPDQSPLEAMGTAYILLMEEDPNSMRCQLHTWGAASDPEIGPVARETYRDIWRDIAELSGATADEVRDFMAQGMLLTVVAALDLTEMYGDPLAVVKEF</sequence>
<evidence type="ECO:0000313" key="5">
    <source>
        <dbReference type="Proteomes" id="UP000321571"/>
    </source>
</evidence>
<name>A0A5C8NM54_9ACTN</name>
<dbReference type="GO" id="GO:0003700">
    <property type="term" value="F:DNA-binding transcription factor activity"/>
    <property type="evidence" value="ECO:0007669"/>
    <property type="project" value="TreeGrafter"/>
</dbReference>
<feature type="domain" description="HTH tetR-type" evidence="3">
    <location>
        <begin position="10"/>
        <end position="70"/>
    </location>
</feature>
<dbReference type="Proteomes" id="UP000321571">
    <property type="component" value="Unassembled WGS sequence"/>
</dbReference>
<dbReference type="OrthoDB" id="3691941at2"/>
<dbReference type="InterPro" id="IPR050109">
    <property type="entry name" value="HTH-type_TetR-like_transc_reg"/>
</dbReference>
<proteinExistence type="predicted"/>
<gene>
    <name evidence="4" type="ORF">FHP06_06520</name>
</gene>
<dbReference type="Gene3D" id="1.10.357.10">
    <property type="entry name" value="Tetracycline Repressor, domain 2"/>
    <property type="match status" value="1"/>
</dbReference>
<dbReference type="PRINTS" id="PR00455">
    <property type="entry name" value="HTHTETR"/>
</dbReference>
<evidence type="ECO:0000313" key="4">
    <source>
        <dbReference type="EMBL" id="TXL62342.1"/>
    </source>
</evidence>
<accession>A0A5C8NM54</accession>
<dbReference type="PANTHER" id="PTHR30055">
    <property type="entry name" value="HTH-TYPE TRANSCRIPTIONAL REGULATOR RUTR"/>
    <property type="match status" value="1"/>
</dbReference>
<dbReference type="RefSeq" id="WP_147684936.1">
    <property type="nucleotide sequence ID" value="NZ_VDUX01000002.1"/>
</dbReference>
<evidence type="ECO:0000259" key="3">
    <source>
        <dbReference type="PROSITE" id="PS50977"/>
    </source>
</evidence>
<dbReference type="InterPro" id="IPR001647">
    <property type="entry name" value="HTH_TetR"/>
</dbReference>
<comment type="caution">
    <text evidence="4">The sequence shown here is derived from an EMBL/GenBank/DDBJ whole genome shotgun (WGS) entry which is preliminary data.</text>
</comment>
<dbReference type="Pfam" id="PF00440">
    <property type="entry name" value="TetR_N"/>
    <property type="match status" value="1"/>
</dbReference>
<dbReference type="InterPro" id="IPR009057">
    <property type="entry name" value="Homeodomain-like_sf"/>
</dbReference>
<dbReference type="EMBL" id="VDUX01000002">
    <property type="protein sequence ID" value="TXL62342.1"/>
    <property type="molecule type" value="Genomic_DNA"/>
</dbReference>
<keyword evidence="5" id="KW-1185">Reference proteome</keyword>
<dbReference type="SUPFAM" id="SSF46689">
    <property type="entry name" value="Homeodomain-like"/>
    <property type="match status" value="1"/>
</dbReference>
<evidence type="ECO:0000256" key="2">
    <source>
        <dbReference type="PROSITE-ProRule" id="PRU00335"/>
    </source>
</evidence>
<evidence type="ECO:0000256" key="1">
    <source>
        <dbReference type="ARBA" id="ARBA00023125"/>
    </source>
</evidence>
<dbReference type="GO" id="GO:0000976">
    <property type="term" value="F:transcription cis-regulatory region binding"/>
    <property type="evidence" value="ECO:0007669"/>
    <property type="project" value="TreeGrafter"/>
</dbReference>